<evidence type="ECO:0000256" key="1">
    <source>
        <dbReference type="SAM" id="MobiDB-lite"/>
    </source>
</evidence>
<accession>A0A3L6DE03</accession>
<protein>
    <submittedName>
        <fullName evidence="2">Uncharacterized protein</fullName>
    </submittedName>
</protein>
<organism evidence="2 3">
    <name type="scientific">Zea mays</name>
    <name type="common">Maize</name>
    <dbReference type="NCBI Taxonomy" id="4577"/>
    <lineage>
        <taxon>Eukaryota</taxon>
        <taxon>Viridiplantae</taxon>
        <taxon>Streptophyta</taxon>
        <taxon>Embryophyta</taxon>
        <taxon>Tracheophyta</taxon>
        <taxon>Spermatophyta</taxon>
        <taxon>Magnoliopsida</taxon>
        <taxon>Liliopsida</taxon>
        <taxon>Poales</taxon>
        <taxon>Poaceae</taxon>
        <taxon>PACMAD clade</taxon>
        <taxon>Panicoideae</taxon>
        <taxon>Andropogonodae</taxon>
        <taxon>Andropogoneae</taxon>
        <taxon>Tripsacinae</taxon>
        <taxon>Zea</taxon>
    </lineage>
</organism>
<evidence type="ECO:0000313" key="2">
    <source>
        <dbReference type="EMBL" id="PWZ06313.1"/>
    </source>
</evidence>
<comment type="caution">
    <text evidence="2">The sequence shown here is derived from an EMBL/GenBank/DDBJ whole genome shotgun (WGS) entry which is preliminary data.</text>
</comment>
<evidence type="ECO:0000313" key="3">
    <source>
        <dbReference type="Proteomes" id="UP000251960"/>
    </source>
</evidence>
<dbReference type="Proteomes" id="UP000251960">
    <property type="component" value="Chromosome 9"/>
</dbReference>
<dbReference type="AlphaFoldDB" id="A0A3L6DE03"/>
<feature type="region of interest" description="Disordered" evidence="1">
    <location>
        <begin position="46"/>
        <end position="94"/>
    </location>
</feature>
<proteinExistence type="predicted"/>
<dbReference type="EMBL" id="NCVQ01000010">
    <property type="protein sequence ID" value="PWZ06313.1"/>
    <property type="molecule type" value="Genomic_DNA"/>
</dbReference>
<gene>
    <name evidence="2" type="ORF">Zm00014a_001249</name>
</gene>
<name>A0A3L6DE03_MAIZE</name>
<reference evidence="2 3" key="1">
    <citation type="journal article" date="2018" name="Nat. Genet.">
        <title>Extensive intraspecific gene order and gene structural variations between Mo17 and other maize genomes.</title>
        <authorList>
            <person name="Sun S."/>
            <person name="Zhou Y."/>
            <person name="Chen J."/>
            <person name="Shi J."/>
            <person name="Zhao H."/>
            <person name="Zhao H."/>
            <person name="Song W."/>
            <person name="Zhang M."/>
            <person name="Cui Y."/>
            <person name="Dong X."/>
            <person name="Liu H."/>
            <person name="Ma X."/>
            <person name="Jiao Y."/>
            <person name="Wang B."/>
            <person name="Wei X."/>
            <person name="Stein J.C."/>
            <person name="Glaubitz J.C."/>
            <person name="Lu F."/>
            <person name="Yu G."/>
            <person name="Liang C."/>
            <person name="Fengler K."/>
            <person name="Li B."/>
            <person name="Rafalski A."/>
            <person name="Schnable P.S."/>
            <person name="Ware D.H."/>
            <person name="Buckler E.S."/>
            <person name="Lai J."/>
        </authorList>
    </citation>
    <scope>NUCLEOTIDE SEQUENCE [LARGE SCALE GENOMIC DNA]</scope>
    <source>
        <strain evidence="3">cv. Missouri 17</strain>
        <tissue evidence="2">Seedling</tissue>
    </source>
</reference>
<feature type="compositionally biased region" description="Basic and acidic residues" evidence="1">
    <location>
        <begin position="46"/>
        <end position="73"/>
    </location>
</feature>
<sequence length="94" mass="10768">MEAGEEELLLPCSKGHRKKDGVELLDMGPLKHRLHFLSRVSAIREELPLRKEQREDGAEDRSRGSDTTWERQRTCRKQQGAQAMGTRSPARART</sequence>